<protein>
    <submittedName>
        <fullName evidence="2">Glyoxalase</fullName>
    </submittedName>
</protein>
<proteinExistence type="predicted"/>
<evidence type="ECO:0000313" key="2">
    <source>
        <dbReference type="EMBL" id="OGD71157.1"/>
    </source>
</evidence>
<dbReference type="InterPro" id="IPR037523">
    <property type="entry name" value="VOC_core"/>
</dbReference>
<dbReference type="PANTHER" id="PTHR33993:SF2">
    <property type="entry name" value="VOC DOMAIN-CONTAINING PROTEIN"/>
    <property type="match status" value="1"/>
</dbReference>
<reference evidence="2 3" key="1">
    <citation type="journal article" date="2016" name="Nat. Commun.">
        <title>Thousands of microbial genomes shed light on interconnected biogeochemical processes in an aquifer system.</title>
        <authorList>
            <person name="Anantharaman K."/>
            <person name="Brown C.T."/>
            <person name="Hug L.A."/>
            <person name="Sharon I."/>
            <person name="Castelle C.J."/>
            <person name="Probst A.J."/>
            <person name="Thomas B.C."/>
            <person name="Singh A."/>
            <person name="Wilkins M.J."/>
            <person name="Karaoz U."/>
            <person name="Brodie E.L."/>
            <person name="Williams K.H."/>
            <person name="Hubbard S.S."/>
            <person name="Banfield J.F."/>
        </authorList>
    </citation>
    <scope>NUCLEOTIDE SEQUENCE [LARGE SCALE GENOMIC DNA]</scope>
</reference>
<dbReference type="PROSITE" id="PS51819">
    <property type="entry name" value="VOC"/>
    <property type="match status" value="1"/>
</dbReference>
<dbReference type="PANTHER" id="PTHR33993">
    <property type="entry name" value="GLYOXALASE-RELATED"/>
    <property type="match status" value="1"/>
</dbReference>
<accession>A0A1F5EUU5</accession>
<gene>
    <name evidence="2" type="ORF">A3D09_01395</name>
</gene>
<dbReference type="CDD" id="cd07247">
    <property type="entry name" value="SgaA_N_like"/>
    <property type="match status" value="1"/>
</dbReference>
<dbReference type="Proteomes" id="UP000177390">
    <property type="component" value="Unassembled WGS sequence"/>
</dbReference>
<comment type="caution">
    <text evidence="2">The sequence shown here is derived from an EMBL/GenBank/DDBJ whole genome shotgun (WGS) entry which is preliminary data.</text>
</comment>
<evidence type="ECO:0000259" key="1">
    <source>
        <dbReference type="PROSITE" id="PS51819"/>
    </source>
</evidence>
<dbReference type="SUPFAM" id="SSF54593">
    <property type="entry name" value="Glyoxalase/Bleomycin resistance protein/Dihydroxybiphenyl dioxygenase"/>
    <property type="match status" value="1"/>
</dbReference>
<evidence type="ECO:0000313" key="3">
    <source>
        <dbReference type="Proteomes" id="UP000177390"/>
    </source>
</evidence>
<dbReference type="Pfam" id="PF18029">
    <property type="entry name" value="Glyoxalase_6"/>
    <property type="match status" value="1"/>
</dbReference>
<dbReference type="InterPro" id="IPR041581">
    <property type="entry name" value="Glyoxalase_6"/>
</dbReference>
<dbReference type="Gene3D" id="3.10.180.10">
    <property type="entry name" value="2,3-Dihydroxybiphenyl 1,2-Dioxygenase, domain 1"/>
    <property type="match status" value="1"/>
</dbReference>
<dbReference type="InterPro" id="IPR029068">
    <property type="entry name" value="Glyas_Bleomycin-R_OHBP_Dase"/>
</dbReference>
<name>A0A1F5EUU5_9BACT</name>
<feature type="domain" description="VOC" evidence="1">
    <location>
        <begin position="5"/>
        <end position="133"/>
    </location>
</feature>
<sequence>MTPNRVIHFEIHATEPEKLAEFYRQVFGWDIKEWGLPGVKPENRYWFVVTAPEGSKEPGINGGLLVRKGPAPKSGEPVSSFICTIHVPSVDEYLKKIEAAGGTMAVPKMPIPGLAWLAYGKDPEGNIFGIYEDDKNAK</sequence>
<organism evidence="2 3">
    <name type="scientific">Candidatus Collierbacteria bacterium RIFCSPHIGHO2_02_FULL_49_10</name>
    <dbReference type="NCBI Taxonomy" id="1817723"/>
    <lineage>
        <taxon>Bacteria</taxon>
        <taxon>Candidatus Collieribacteriota</taxon>
    </lineage>
</organism>
<dbReference type="EMBL" id="MFAH01000033">
    <property type="protein sequence ID" value="OGD71157.1"/>
    <property type="molecule type" value="Genomic_DNA"/>
</dbReference>
<dbReference type="InterPro" id="IPR052164">
    <property type="entry name" value="Anthracycline_SecMetBiosynth"/>
</dbReference>
<dbReference type="AlphaFoldDB" id="A0A1F5EUU5"/>